<gene>
    <name evidence="8" type="primary">vapC</name>
    <name evidence="10" type="ORF">A1355_23850</name>
</gene>
<dbReference type="EC" id="3.1.-.-" evidence="8"/>
<evidence type="ECO:0000256" key="8">
    <source>
        <dbReference type="HAMAP-Rule" id="MF_00265"/>
    </source>
</evidence>
<dbReference type="GO" id="GO:0016787">
    <property type="term" value="F:hydrolase activity"/>
    <property type="evidence" value="ECO:0007669"/>
    <property type="project" value="UniProtKB-KW"/>
</dbReference>
<dbReference type="Gene3D" id="3.40.50.1010">
    <property type="entry name" value="5'-nuclease"/>
    <property type="match status" value="1"/>
</dbReference>
<feature type="binding site" evidence="8">
    <location>
        <position position="7"/>
    </location>
    <ligand>
        <name>Mg(2+)</name>
        <dbReference type="ChEBI" id="CHEBI:18420"/>
    </ligand>
</feature>
<comment type="function">
    <text evidence="8">Toxic component of a toxin-antitoxin (TA) system. An RNase.</text>
</comment>
<keyword evidence="11" id="KW-1185">Reference proteome</keyword>
<feature type="binding site" evidence="8">
    <location>
        <position position="99"/>
    </location>
    <ligand>
        <name>Mg(2+)</name>
        <dbReference type="ChEBI" id="CHEBI:18420"/>
    </ligand>
</feature>
<keyword evidence="8" id="KW-0800">Toxin</keyword>
<keyword evidence="3 8" id="KW-0540">Nuclease</keyword>
<evidence type="ECO:0000256" key="4">
    <source>
        <dbReference type="ARBA" id="ARBA00022723"/>
    </source>
</evidence>
<evidence type="ECO:0000256" key="3">
    <source>
        <dbReference type="ARBA" id="ARBA00022722"/>
    </source>
</evidence>
<dbReference type="PANTHER" id="PTHR33653">
    <property type="entry name" value="RIBONUCLEASE VAPC2"/>
    <property type="match status" value="1"/>
</dbReference>
<dbReference type="STRING" id="702114.A1355_23850"/>
<dbReference type="GO" id="GO:0004540">
    <property type="term" value="F:RNA nuclease activity"/>
    <property type="evidence" value="ECO:0007669"/>
    <property type="project" value="InterPro"/>
</dbReference>
<keyword evidence="6 8" id="KW-0460">Magnesium</keyword>
<sequence>MSGFLLDTSALLTLRDDEPGAARVSELLRYAQDGVLPCHGCFISLMEVFYRVWKDEGESAGREAYADCLALPILWLHESTALLERAASVKATHSLSLADAWIAAAALELDATLVHKDPEFAGLAGLSEERLPYK</sequence>
<accession>A0A177NSX7</accession>
<dbReference type="AlphaFoldDB" id="A0A177NSX7"/>
<proteinExistence type="inferred from homology"/>
<dbReference type="HAMAP" id="MF_00265">
    <property type="entry name" value="VapC_Nob1"/>
    <property type="match status" value="1"/>
</dbReference>
<dbReference type="GO" id="GO:0000287">
    <property type="term" value="F:magnesium ion binding"/>
    <property type="evidence" value="ECO:0007669"/>
    <property type="project" value="UniProtKB-UniRule"/>
</dbReference>
<dbReference type="RefSeq" id="WP_064027289.1">
    <property type="nucleotide sequence ID" value="NZ_LUUK01000124.1"/>
</dbReference>
<feature type="domain" description="PIN" evidence="9">
    <location>
        <begin position="5"/>
        <end position="124"/>
    </location>
</feature>
<comment type="caution">
    <text evidence="10">The sequence shown here is derived from an EMBL/GenBank/DDBJ whole genome shotgun (WGS) entry which is preliminary data.</text>
</comment>
<keyword evidence="2 8" id="KW-1277">Toxin-antitoxin system</keyword>
<keyword evidence="5 8" id="KW-0378">Hydrolase</keyword>
<evidence type="ECO:0000256" key="6">
    <source>
        <dbReference type="ARBA" id="ARBA00022842"/>
    </source>
</evidence>
<dbReference type="InterPro" id="IPR022907">
    <property type="entry name" value="VapC_family"/>
</dbReference>
<dbReference type="InterPro" id="IPR002716">
    <property type="entry name" value="PIN_dom"/>
</dbReference>
<dbReference type="InterPro" id="IPR029060">
    <property type="entry name" value="PIN-like_dom_sf"/>
</dbReference>
<dbReference type="EMBL" id="LUUK01000124">
    <property type="protein sequence ID" value="OAI20644.1"/>
    <property type="molecule type" value="Genomic_DNA"/>
</dbReference>
<evidence type="ECO:0000256" key="1">
    <source>
        <dbReference type="ARBA" id="ARBA00001946"/>
    </source>
</evidence>
<reference evidence="11" key="1">
    <citation type="submission" date="2016-03" db="EMBL/GenBank/DDBJ databases">
        <authorList>
            <person name="Heylen K."/>
            <person name="De Vos P."/>
            <person name="Vekeman B."/>
        </authorList>
    </citation>
    <scope>NUCLEOTIDE SEQUENCE [LARGE SCALE GENOMIC DNA]</scope>
    <source>
        <strain evidence="11">R-45383</strain>
    </source>
</reference>
<evidence type="ECO:0000256" key="5">
    <source>
        <dbReference type="ARBA" id="ARBA00022801"/>
    </source>
</evidence>
<dbReference type="OrthoDB" id="7063121at2"/>
<dbReference type="InterPro" id="IPR050556">
    <property type="entry name" value="Type_II_TA_system_RNase"/>
</dbReference>
<dbReference type="Pfam" id="PF01850">
    <property type="entry name" value="PIN"/>
    <property type="match status" value="1"/>
</dbReference>
<evidence type="ECO:0000256" key="7">
    <source>
        <dbReference type="ARBA" id="ARBA00038093"/>
    </source>
</evidence>
<dbReference type="PANTHER" id="PTHR33653:SF1">
    <property type="entry name" value="RIBONUCLEASE VAPC2"/>
    <property type="match status" value="1"/>
</dbReference>
<evidence type="ECO:0000313" key="10">
    <source>
        <dbReference type="EMBL" id="OAI20644.1"/>
    </source>
</evidence>
<dbReference type="Proteomes" id="UP000077628">
    <property type="component" value="Unassembled WGS sequence"/>
</dbReference>
<comment type="cofactor">
    <cofactor evidence="1 8">
        <name>Mg(2+)</name>
        <dbReference type="ChEBI" id="CHEBI:18420"/>
    </cofactor>
</comment>
<dbReference type="SUPFAM" id="SSF88723">
    <property type="entry name" value="PIN domain-like"/>
    <property type="match status" value="1"/>
</dbReference>
<dbReference type="GO" id="GO:0090729">
    <property type="term" value="F:toxin activity"/>
    <property type="evidence" value="ECO:0007669"/>
    <property type="project" value="UniProtKB-KW"/>
</dbReference>
<evidence type="ECO:0000256" key="2">
    <source>
        <dbReference type="ARBA" id="ARBA00022649"/>
    </source>
</evidence>
<comment type="similarity">
    <text evidence="7 8">Belongs to the PINc/VapC protein family.</text>
</comment>
<evidence type="ECO:0000259" key="9">
    <source>
        <dbReference type="Pfam" id="PF01850"/>
    </source>
</evidence>
<evidence type="ECO:0000313" key="11">
    <source>
        <dbReference type="Proteomes" id="UP000077628"/>
    </source>
</evidence>
<keyword evidence="4 8" id="KW-0479">Metal-binding</keyword>
<name>A0A177NSX7_9GAMM</name>
<protein>
    <recommendedName>
        <fullName evidence="8">Ribonuclease VapC</fullName>
        <shortName evidence="8">RNase VapC</shortName>
        <ecNumber evidence="8">3.1.-.-</ecNumber>
    </recommendedName>
    <alternativeName>
        <fullName evidence="8">Toxin VapC</fullName>
    </alternativeName>
</protein>
<organism evidence="10 11">
    <name type="scientific">Methylomonas koyamae</name>
    <dbReference type="NCBI Taxonomy" id="702114"/>
    <lineage>
        <taxon>Bacteria</taxon>
        <taxon>Pseudomonadati</taxon>
        <taxon>Pseudomonadota</taxon>
        <taxon>Gammaproteobacteria</taxon>
        <taxon>Methylococcales</taxon>
        <taxon>Methylococcaceae</taxon>
        <taxon>Methylomonas</taxon>
    </lineage>
</organism>